<name>A0A514BSF8_9GAMM</name>
<evidence type="ECO:0000313" key="3">
    <source>
        <dbReference type="Proteomes" id="UP000317199"/>
    </source>
</evidence>
<evidence type="ECO:0000256" key="1">
    <source>
        <dbReference type="SAM" id="SignalP"/>
    </source>
</evidence>
<feature type="signal peptide" evidence="1">
    <location>
        <begin position="1"/>
        <end position="16"/>
    </location>
</feature>
<dbReference type="Pfam" id="PF12385">
    <property type="entry name" value="Peptidase_C70"/>
    <property type="match status" value="1"/>
</dbReference>
<reference evidence="2 3" key="1">
    <citation type="submission" date="2019-06" db="EMBL/GenBank/DDBJ databases">
        <title>Lysobacter alkalisoli sp. nov. isolated from saline-alkali soil.</title>
        <authorList>
            <person name="Sun J.-Q."/>
            <person name="Xu L."/>
        </authorList>
    </citation>
    <scope>NUCLEOTIDE SEQUENCE [LARGE SCALE GENOMIC DNA]</scope>
    <source>
        <strain evidence="2 3">SJ-36</strain>
    </source>
</reference>
<evidence type="ECO:0000313" key="2">
    <source>
        <dbReference type="EMBL" id="QDH70328.1"/>
    </source>
</evidence>
<sequence>MKRILFFTFVLPILLAGCCKPPVIGSQPVTLRAQETGMWCWAASGQMVMQHLGTSVNQCTQANNRFGRSDCCNSPVPNACVNGGWPEFDKYGFTFKTTSDAPLAWADVRKQIHCRKKPFAFSWHWSGGGGHMMVVIGYVTIDGVNYVTINDPWAPNVGDQRVITYDAYVSGSGYTHWNDYYDVTKQ</sequence>
<dbReference type="Gene3D" id="3.90.70.10">
    <property type="entry name" value="Cysteine proteinases"/>
    <property type="match status" value="1"/>
</dbReference>
<dbReference type="KEGG" id="lyj:FKV23_09670"/>
<accession>A0A514BSF8</accession>
<gene>
    <name evidence="2" type="ORF">FKV23_09670</name>
</gene>
<dbReference type="InterPro" id="IPR022118">
    <property type="entry name" value="Peptidase_C70_AvrRpt2"/>
</dbReference>
<dbReference type="RefSeq" id="WP_141623663.1">
    <property type="nucleotide sequence ID" value="NZ_CP041242.1"/>
</dbReference>
<feature type="chain" id="PRO_5022022528" description="Peptidase C39-like domain-containing protein" evidence="1">
    <location>
        <begin position="17"/>
        <end position="186"/>
    </location>
</feature>
<dbReference type="Proteomes" id="UP000317199">
    <property type="component" value="Chromosome"/>
</dbReference>
<dbReference type="EMBL" id="CP041242">
    <property type="protein sequence ID" value="QDH70328.1"/>
    <property type="molecule type" value="Genomic_DNA"/>
</dbReference>
<dbReference type="OrthoDB" id="5148996at2"/>
<dbReference type="AlphaFoldDB" id="A0A514BSF8"/>
<dbReference type="PROSITE" id="PS51257">
    <property type="entry name" value="PROKAR_LIPOPROTEIN"/>
    <property type="match status" value="1"/>
</dbReference>
<keyword evidence="3" id="KW-1185">Reference proteome</keyword>
<protein>
    <recommendedName>
        <fullName evidence="4">Peptidase C39-like domain-containing protein</fullName>
    </recommendedName>
</protein>
<evidence type="ECO:0008006" key="4">
    <source>
        <dbReference type="Google" id="ProtNLM"/>
    </source>
</evidence>
<keyword evidence="1" id="KW-0732">Signal</keyword>
<proteinExistence type="predicted"/>
<organism evidence="2 3">
    <name type="scientific">Marilutibacter alkalisoli</name>
    <dbReference type="NCBI Taxonomy" id="2591633"/>
    <lineage>
        <taxon>Bacteria</taxon>
        <taxon>Pseudomonadati</taxon>
        <taxon>Pseudomonadota</taxon>
        <taxon>Gammaproteobacteria</taxon>
        <taxon>Lysobacterales</taxon>
        <taxon>Lysobacteraceae</taxon>
        <taxon>Marilutibacter</taxon>
    </lineage>
</organism>